<feature type="region of interest" description="Disordered" evidence="5">
    <location>
        <begin position="31"/>
        <end position="82"/>
    </location>
</feature>
<feature type="compositionally biased region" description="Polar residues" evidence="5">
    <location>
        <begin position="41"/>
        <end position="57"/>
    </location>
</feature>
<evidence type="ECO:0000256" key="3">
    <source>
        <dbReference type="ARBA" id="ARBA00022448"/>
    </source>
</evidence>
<evidence type="ECO:0000256" key="4">
    <source>
        <dbReference type="ARBA" id="ARBA00022729"/>
    </source>
</evidence>
<proteinExistence type="inferred from homology"/>
<evidence type="ECO:0000256" key="2">
    <source>
        <dbReference type="ARBA" id="ARBA00008814"/>
    </source>
</evidence>
<feature type="signal peptide" evidence="6">
    <location>
        <begin position="1"/>
        <end position="29"/>
    </location>
</feature>
<dbReference type="InterPro" id="IPR051313">
    <property type="entry name" value="Bact_iron-sidero_bind"/>
</dbReference>
<feature type="compositionally biased region" description="Polar residues" evidence="5">
    <location>
        <begin position="71"/>
        <end position="82"/>
    </location>
</feature>
<dbReference type="AlphaFoldDB" id="A0A268F025"/>
<reference evidence="8 9" key="1">
    <citation type="submission" date="2017-07" db="EMBL/GenBank/DDBJ databases">
        <title>Isolation and whole genome analysis of endospore-forming bacteria from heroin.</title>
        <authorList>
            <person name="Kalinowski J."/>
            <person name="Ahrens B."/>
            <person name="Al-Dilaimi A."/>
            <person name="Winkler A."/>
            <person name="Wibberg D."/>
            <person name="Schleenbecker U."/>
            <person name="Ruckert C."/>
            <person name="Wolfel R."/>
            <person name="Grass G."/>
        </authorList>
    </citation>
    <scope>NUCLEOTIDE SEQUENCE [LARGE SCALE GENOMIC DNA]</scope>
    <source>
        <strain evidence="8 9">7537-G1</strain>
    </source>
</reference>
<feature type="chain" id="PRO_5033056980" evidence="6">
    <location>
        <begin position="30"/>
        <end position="361"/>
    </location>
</feature>
<dbReference type="PANTHER" id="PTHR30532:SF1">
    <property type="entry name" value="IRON(3+)-HYDROXAMATE-BINDING PROTEIN FHUD"/>
    <property type="match status" value="1"/>
</dbReference>
<dbReference type="Pfam" id="PF01497">
    <property type="entry name" value="Peripla_BP_2"/>
    <property type="match status" value="1"/>
</dbReference>
<dbReference type="EMBL" id="NPBY01000017">
    <property type="protein sequence ID" value="PAD78739.1"/>
    <property type="molecule type" value="Genomic_DNA"/>
</dbReference>
<evidence type="ECO:0000256" key="5">
    <source>
        <dbReference type="SAM" id="MobiDB-lite"/>
    </source>
</evidence>
<accession>A0A268F025</accession>
<gene>
    <name evidence="8" type="ORF">CHH67_05830</name>
</gene>
<evidence type="ECO:0000259" key="7">
    <source>
        <dbReference type="PROSITE" id="PS50983"/>
    </source>
</evidence>
<comment type="subcellular location">
    <subcellularLocation>
        <location evidence="1">Cell envelope</location>
    </subcellularLocation>
</comment>
<dbReference type="RefSeq" id="WP_095264101.1">
    <property type="nucleotide sequence ID" value="NZ_NPBY01000017.1"/>
</dbReference>
<evidence type="ECO:0000256" key="1">
    <source>
        <dbReference type="ARBA" id="ARBA00004196"/>
    </source>
</evidence>
<sequence length="361" mass="38263">MLNAKLNAGFKWIGAVLIMLLLLAGCGQAGDEGANPAPTDAASSGETAPSDEASASGTDAEGDPSTPSPEEANTTITDSTGASIELPGNVERVACLTEICVDSLAELGLEPVAVVPDSIAFQPEFFGDQASSFIQIGGGFMEPSLEDIAKSQPDVVIGLKGTHDMLRDGLGNIAPLYIVEVKTYEDSISFLEMMGTWTGRESEAAAAKDKFLDKMNDYKQQTPNTRSALIMYGADVNFGIDTAGSLVGSLLSELTPYPWPAPVEDGGHQAGGMAYSLEKVLETDPDHIFIETFSFGPDSQPLSEQFAANPIWSKLKAVKNNQFTEVRTAIWANGRGTRSLGIVMDEAMSTLYPDTFKGSDQ</sequence>
<evidence type="ECO:0000256" key="6">
    <source>
        <dbReference type="SAM" id="SignalP"/>
    </source>
</evidence>
<dbReference type="GO" id="GO:0030288">
    <property type="term" value="C:outer membrane-bounded periplasmic space"/>
    <property type="evidence" value="ECO:0007669"/>
    <property type="project" value="TreeGrafter"/>
</dbReference>
<dbReference type="PROSITE" id="PS50983">
    <property type="entry name" value="FE_B12_PBP"/>
    <property type="match status" value="1"/>
</dbReference>
<dbReference type="GO" id="GO:1901678">
    <property type="term" value="P:iron coordination entity transport"/>
    <property type="evidence" value="ECO:0007669"/>
    <property type="project" value="UniProtKB-ARBA"/>
</dbReference>
<evidence type="ECO:0000313" key="9">
    <source>
        <dbReference type="Proteomes" id="UP000215596"/>
    </source>
</evidence>
<dbReference type="Gene3D" id="3.40.50.1980">
    <property type="entry name" value="Nitrogenase molybdenum iron protein domain"/>
    <property type="match status" value="2"/>
</dbReference>
<name>A0A268F025_9BACL</name>
<dbReference type="Proteomes" id="UP000215596">
    <property type="component" value="Unassembled WGS sequence"/>
</dbReference>
<comment type="similarity">
    <text evidence="2">Belongs to the bacterial solute-binding protein 8 family.</text>
</comment>
<dbReference type="PANTHER" id="PTHR30532">
    <property type="entry name" value="IRON III DICITRATE-BINDING PERIPLASMIC PROTEIN"/>
    <property type="match status" value="1"/>
</dbReference>
<protein>
    <submittedName>
        <fullName evidence="8">ABC transporter substrate-binding protein</fullName>
    </submittedName>
</protein>
<feature type="domain" description="Fe/B12 periplasmic-binding" evidence="7">
    <location>
        <begin position="92"/>
        <end position="355"/>
    </location>
</feature>
<organism evidence="8 9">
    <name type="scientific">Paenibacillus campinasensis</name>
    <dbReference type="NCBI Taxonomy" id="66347"/>
    <lineage>
        <taxon>Bacteria</taxon>
        <taxon>Bacillati</taxon>
        <taxon>Bacillota</taxon>
        <taxon>Bacilli</taxon>
        <taxon>Bacillales</taxon>
        <taxon>Paenibacillaceae</taxon>
        <taxon>Paenibacillus</taxon>
    </lineage>
</organism>
<keyword evidence="4 6" id="KW-0732">Signal</keyword>
<keyword evidence="3" id="KW-0813">Transport</keyword>
<dbReference type="OrthoDB" id="9787830at2"/>
<dbReference type="SUPFAM" id="SSF53807">
    <property type="entry name" value="Helical backbone' metal receptor"/>
    <property type="match status" value="1"/>
</dbReference>
<comment type="caution">
    <text evidence="8">The sequence shown here is derived from an EMBL/GenBank/DDBJ whole genome shotgun (WGS) entry which is preliminary data.</text>
</comment>
<dbReference type="InterPro" id="IPR002491">
    <property type="entry name" value="ABC_transptr_periplasmic_BD"/>
</dbReference>
<dbReference type="PROSITE" id="PS51257">
    <property type="entry name" value="PROKAR_LIPOPROTEIN"/>
    <property type="match status" value="1"/>
</dbReference>
<evidence type="ECO:0000313" key="8">
    <source>
        <dbReference type="EMBL" id="PAD78739.1"/>
    </source>
</evidence>